<evidence type="ECO:0000313" key="7">
    <source>
        <dbReference type="Proteomes" id="UP000029781"/>
    </source>
</evidence>
<dbReference type="RefSeq" id="YP_003970136.1">
    <property type="nucleotide sequence ID" value="NC_014637.1"/>
</dbReference>
<dbReference type="PANTHER" id="PTHR11070:SF66">
    <property type="entry name" value="UVRD-LIKE HELICASE C-TERMINAL DOMAIN-CONTAINING PROTEIN"/>
    <property type="match status" value="1"/>
</dbReference>
<organismHost>
    <name type="scientific">Cafeteria roenbergensis</name>
    <name type="common">Marine flagellate</name>
    <dbReference type="NCBI Taxonomy" id="33653"/>
</organismHost>
<dbReference type="GO" id="GO:0000725">
    <property type="term" value="P:recombinational repair"/>
    <property type="evidence" value="ECO:0007669"/>
    <property type="project" value="TreeGrafter"/>
</dbReference>
<dbReference type="GO" id="GO:0005524">
    <property type="term" value="F:ATP binding"/>
    <property type="evidence" value="ECO:0007669"/>
    <property type="project" value="UniProtKB-KW"/>
</dbReference>
<dbReference type="GO" id="GO:0043138">
    <property type="term" value="F:3'-5' DNA helicase activity"/>
    <property type="evidence" value="ECO:0007669"/>
    <property type="project" value="TreeGrafter"/>
</dbReference>
<dbReference type="SUPFAM" id="SSF53098">
    <property type="entry name" value="Ribonuclease H-like"/>
    <property type="match status" value="1"/>
</dbReference>
<dbReference type="Pfam" id="PF00580">
    <property type="entry name" value="UvrD-helicase"/>
    <property type="match status" value="1"/>
</dbReference>
<protein>
    <submittedName>
        <fullName evidence="6">Putative helicase/exonuclease</fullName>
    </submittedName>
</protein>
<evidence type="ECO:0000313" key="6">
    <source>
        <dbReference type="EMBL" id="ADO67537.1"/>
    </source>
</evidence>
<keyword evidence="3 6" id="KW-0347">Helicase</keyword>
<proteinExistence type="predicted"/>
<evidence type="ECO:0000256" key="1">
    <source>
        <dbReference type="ARBA" id="ARBA00022741"/>
    </source>
</evidence>
<keyword evidence="1" id="KW-0547">Nucleotide-binding</keyword>
<dbReference type="Proteomes" id="UP000029781">
    <property type="component" value="Segment"/>
</dbReference>
<dbReference type="InterPro" id="IPR014016">
    <property type="entry name" value="UvrD-like_ATP-bd"/>
</dbReference>
<dbReference type="PANTHER" id="PTHR11070">
    <property type="entry name" value="UVRD / RECB / PCRA DNA HELICASE FAMILY MEMBER"/>
    <property type="match status" value="1"/>
</dbReference>
<dbReference type="OrthoDB" id="38646at10239"/>
<dbReference type="Pfam" id="PF00929">
    <property type="entry name" value="RNase_T"/>
    <property type="match status" value="1"/>
</dbReference>
<keyword evidence="2" id="KW-0378">Hydrolase</keyword>
<dbReference type="EMBL" id="GU244497">
    <property type="protein sequence ID" value="ADO67537.1"/>
    <property type="molecule type" value="Genomic_DNA"/>
</dbReference>
<evidence type="ECO:0000256" key="2">
    <source>
        <dbReference type="ARBA" id="ARBA00022801"/>
    </source>
</evidence>
<dbReference type="InterPro" id="IPR000212">
    <property type="entry name" value="DNA_helicase_UvrD/REP"/>
</dbReference>
<accession>E3T5S4</accession>
<dbReference type="InterPro" id="IPR036397">
    <property type="entry name" value="RNaseH_sf"/>
</dbReference>
<dbReference type="GO" id="GO:0016787">
    <property type="term" value="F:hydrolase activity"/>
    <property type="evidence" value="ECO:0007669"/>
    <property type="project" value="UniProtKB-KW"/>
</dbReference>
<organism evidence="6 7">
    <name type="scientific">Cafeteria roenbergensis virus (strain BV-PW1)</name>
    <name type="common">CroV</name>
    <dbReference type="NCBI Taxonomy" id="693272"/>
    <lineage>
        <taxon>Viruses</taxon>
        <taxon>Varidnaviria</taxon>
        <taxon>Bamfordvirae</taxon>
        <taxon>Nucleocytoviricota</taxon>
        <taxon>Megaviricetes</taxon>
        <taxon>Imitervirales</taxon>
        <taxon>Mimiviridae</taxon>
        <taxon>Aliimimivirinae</taxon>
        <taxon>Rheavirus</taxon>
        <taxon>Rheavirus sinusmexicani</taxon>
    </lineage>
</organism>
<dbReference type="InterPro" id="IPR013520">
    <property type="entry name" value="Ribonucl_H"/>
</dbReference>
<dbReference type="InterPro" id="IPR012337">
    <property type="entry name" value="RNaseH-like_sf"/>
</dbReference>
<dbReference type="GeneID" id="9887906"/>
<dbReference type="KEGG" id="vg:9887906"/>
<name>E3T5S4_CROVB</name>
<keyword evidence="4" id="KW-0067">ATP-binding</keyword>
<dbReference type="InterPro" id="IPR027417">
    <property type="entry name" value="P-loop_NTPase"/>
</dbReference>
<dbReference type="SUPFAM" id="SSF52540">
    <property type="entry name" value="P-loop containing nucleoside triphosphate hydrolases"/>
    <property type="match status" value="1"/>
</dbReference>
<evidence type="ECO:0000259" key="5">
    <source>
        <dbReference type="SMART" id="SM00479"/>
    </source>
</evidence>
<reference evidence="6 7" key="1">
    <citation type="journal article" date="2010" name="Proc. Natl. Acad. Sci. U.S.A.">
        <title>Giant virus with a remarkable complement of genes infects marine zooplankton.</title>
        <authorList>
            <person name="Fischer M.G."/>
            <person name="Allen M.J."/>
            <person name="Wilson W.H."/>
            <person name="Suttle C.A."/>
        </authorList>
    </citation>
    <scope>NUCLEOTIDE SEQUENCE [LARGE SCALE GENOMIC DNA]</scope>
    <source>
        <strain evidence="6 7">BV-PW1</strain>
    </source>
</reference>
<sequence>MIELSKEQHNIINLLKNNYNIIIDSVAGSGKTTTNLNIGKEFPNKNILLLTYNAKLKFETRKKCIEQNIKNMEVHSYHSFCVKYFDRKCFTDSGIINFLKNKNNVNNNFDYDIILVDEAQDMSPLYFKIVLNIIKYNKNNYQIGIIGDQKQSIFDFNYADSRFIKYGDKIFNLNDKIWKKENLSISFRLTYENAHFINKCCFNKTIINTIKNGCKPTYFLTDSFGELGVNHIYNQLKDLLKIYNPNDIFILAPSLKNEKSPCRQLENLLKKHLKIPIYVPVSDEEKIDDSIINNKLVFSTFHQVKGLERKVVVVYNFDKSYFDLFKKNKNPNVCPNELYVALTRATEKMVLVHHYKNDYLPFINKKYIALCSTLIKTDTLHITNSFNKKHIEVSVTNLIKHLPQEIVDKAMTFLKVSIETPKSDIISIPLKSKQGSGSESISEITGIAIPSYFELKKLNKLTILDNLNNNNDKNIINVDFIDDDDTIDAELPFDLKDINISKITPAELLFISNLWNTKKTGYLFKKYQITNYNWLTQQNLDLAVKRLDNLQIDATSKFEVKVSSKGKKELLNRELVGFIDCISNKRIFEFKCVNILTSEYILQLACYMYLFQTEFKKTYDNYLYNILTNELIKVSSSYNKLKEFVKFLITEKYFTNKTITDKEFLNNITNIKQSIMLNENENKNEINKIMILDTETTGLPKQRPFNPNNTSAYDNARMIELGYIIYNTKGDIIKKYNNLINHNIKINNSFIHGITSDICSKKGLIIDDVLDTFYQDLKECDVLVCHNVDFDKNILLNEIYRIKKMELYEHLNNKSTICTLKKTKELYGKRTKLSDWYKKNFNDNTIQNHRALDDVIMTGKCFFKCKILTI</sequence>
<evidence type="ECO:0000256" key="4">
    <source>
        <dbReference type="ARBA" id="ARBA00022840"/>
    </source>
</evidence>
<gene>
    <name evidence="6" type="ORF">crov503</name>
</gene>
<evidence type="ECO:0000256" key="3">
    <source>
        <dbReference type="ARBA" id="ARBA00022806"/>
    </source>
</evidence>
<dbReference type="GO" id="GO:0003677">
    <property type="term" value="F:DNA binding"/>
    <property type="evidence" value="ECO:0007669"/>
    <property type="project" value="InterPro"/>
</dbReference>
<feature type="domain" description="Exonuclease" evidence="5">
    <location>
        <begin position="688"/>
        <end position="870"/>
    </location>
</feature>
<dbReference type="CDD" id="cd06127">
    <property type="entry name" value="DEDDh"/>
    <property type="match status" value="1"/>
</dbReference>
<dbReference type="Gene3D" id="3.30.420.10">
    <property type="entry name" value="Ribonuclease H-like superfamily/Ribonuclease H"/>
    <property type="match status" value="1"/>
</dbReference>
<dbReference type="SMART" id="SM00479">
    <property type="entry name" value="EXOIII"/>
    <property type="match status" value="1"/>
</dbReference>
<keyword evidence="7" id="KW-1185">Reference proteome</keyword>
<dbReference type="Gene3D" id="3.40.50.300">
    <property type="entry name" value="P-loop containing nucleotide triphosphate hydrolases"/>
    <property type="match status" value="2"/>
</dbReference>